<proteinExistence type="predicted"/>
<dbReference type="EMBL" id="CM037158">
    <property type="protein sequence ID" value="KAH7852506.1"/>
    <property type="molecule type" value="Genomic_DNA"/>
</dbReference>
<evidence type="ECO:0000313" key="1">
    <source>
        <dbReference type="EMBL" id="KAH7852506.1"/>
    </source>
</evidence>
<reference evidence="1 2" key="1">
    <citation type="journal article" date="2021" name="Hortic Res">
        <title>High-quality reference genome and annotation aids understanding of berry development for evergreen blueberry (Vaccinium darrowii).</title>
        <authorList>
            <person name="Yu J."/>
            <person name="Hulse-Kemp A.M."/>
            <person name="Babiker E."/>
            <person name="Staton M."/>
        </authorList>
    </citation>
    <scope>NUCLEOTIDE SEQUENCE [LARGE SCALE GENOMIC DNA]</scope>
    <source>
        <strain evidence="2">cv. NJ 8807/NJ 8810</strain>
        <tissue evidence="1">Young leaf</tissue>
    </source>
</reference>
<keyword evidence="2" id="KW-1185">Reference proteome</keyword>
<dbReference type="Proteomes" id="UP000828048">
    <property type="component" value="Chromosome 8"/>
</dbReference>
<accession>A0ACB7YFV3</accession>
<evidence type="ECO:0000313" key="2">
    <source>
        <dbReference type="Proteomes" id="UP000828048"/>
    </source>
</evidence>
<name>A0ACB7YFV3_9ERIC</name>
<organism evidence="1 2">
    <name type="scientific">Vaccinium darrowii</name>
    <dbReference type="NCBI Taxonomy" id="229202"/>
    <lineage>
        <taxon>Eukaryota</taxon>
        <taxon>Viridiplantae</taxon>
        <taxon>Streptophyta</taxon>
        <taxon>Embryophyta</taxon>
        <taxon>Tracheophyta</taxon>
        <taxon>Spermatophyta</taxon>
        <taxon>Magnoliopsida</taxon>
        <taxon>eudicotyledons</taxon>
        <taxon>Gunneridae</taxon>
        <taxon>Pentapetalae</taxon>
        <taxon>asterids</taxon>
        <taxon>Ericales</taxon>
        <taxon>Ericaceae</taxon>
        <taxon>Vaccinioideae</taxon>
        <taxon>Vaccinieae</taxon>
        <taxon>Vaccinium</taxon>
    </lineage>
</organism>
<comment type="caution">
    <text evidence="1">The sequence shown here is derived from an EMBL/GenBank/DDBJ whole genome shotgun (WGS) entry which is preliminary data.</text>
</comment>
<sequence length="229" mass="25612">MEDSGAILCQISSLKDMLDQVNEEIEASIQITREIESEIVKCSEVASELSVRGSELTKTVYILDFEISGLISVTADSRSSVKLLEDDLCCLRVKRNEIIKRMSNLREGFTTSCLDFQRSIEKGQNDVLRDLLSEKELLVDEFHLLNEKNNALQNSMVAFIEEIIEDLHDSNSDLQVELDNRKIENENLLKDIDELKALALALALTLALALALTLALALALALEHVHRAS</sequence>
<protein>
    <submittedName>
        <fullName evidence="1">Uncharacterized protein</fullName>
    </submittedName>
</protein>
<gene>
    <name evidence="1" type="ORF">Vadar_025690</name>
</gene>